<dbReference type="InterPro" id="IPR058940">
    <property type="entry name" value="mS26_fungi"/>
</dbReference>
<dbReference type="STRING" id="41067.A0A2I2FGS0"/>
<dbReference type="GeneID" id="36519042"/>
<dbReference type="EMBL" id="KZ559127">
    <property type="protein sequence ID" value="PLB39837.1"/>
    <property type="molecule type" value="Genomic_DNA"/>
</dbReference>
<keyword evidence="1" id="KW-0175">Coiled coil</keyword>
<evidence type="ECO:0000313" key="3">
    <source>
        <dbReference type="EMBL" id="PLB39837.1"/>
    </source>
</evidence>
<gene>
    <name evidence="3" type="ORF">BDW47DRAFT_102503</name>
</gene>
<evidence type="ECO:0000313" key="4">
    <source>
        <dbReference type="Proteomes" id="UP000234585"/>
    </source>
</evidence>
<organism evidence="3 4">
    <name type="scientific">Aspergillus candidus</name>
    <dbReference type="NCBI Taxonomy" id="41067"/>
    <lineage>
        <taxon>Eukaryota</taxon>
        <taxon>Fungi</taxon>
        <taxon>Dikarya</taxon>
        <taxon>Ascomycota</taxon>
        <taxon>Pezizomycotina</taxon>
        <taxon>Eurotiomycetes</taxon>
        <taxon>Eurotiomycetidae</taxon>
        <taxon>Eurotiales</taxon>
        <taxon>Aspergillaceae</taxon>
        <taxon>Aspergillus</taxon>
        <taxon>Aspergillus subgen. Circumdati</taxon>
    </lineage>
</organism>
<feature type="coiled-coil region" evidence="1">
    <location>
        <begin position="100"/>
        <end position="127"/>
    </location>
</feature>
<name>A0A2I2FGS0_ASPCN</name>
<sequence length="287" mass="33209">MSFLRNCRTATTQVRGFTSSTTRRVGPESPNYIEVPRSLQPDLPSKRRVKGTLPVPRDLFPARRADKPTEAYLAAVTPAQTKETKIDPNDPHADFLQWRRQLAEERRQNLREGLQELYSRKQKTTDQMVRKSAEKQQRRAHIFQQPEREDERLTRQSVTQDMLPRKETVLPDPTREARLAKSAERHEYKKALKEFERLNSVQDLYMGARNFITTEAQLAAEIDRIFPEGENEAWRNDHQQGQNVWNLGVPPTVQSLATESRKGEASRWELIQGRVKKLGEQVTGGKL</sequence>
<dbReference type="AlphaFoldDB" id="A0A2I2FGS0"/>
<dbReference type="Proteomes" id="UP000234585">
    <property type="component" value="Unassembled WGS sequence"/>
</dbReference>
<dbReference type="Pfam" id="PF26163">
    <property type="entry name" value="mS26"/>
    <property type="match status" value="1"/>
</dbReference>
<dbReference type="RefSeq" id="XP_024673849.1">
    <property type="nucleotide sequence ID" value="XM_024811882.1"/>
</dbReference>
<reference evidence="3 4" key="1">
    <citation type="submission" date="2017-12" db="EMBL/GenBank/DDBJ databases">
        <authorList>
            <consortium name="DOE Joint Genome Institute"/>
            <person name="Haridas S."/>
            <person name="Kjaerbolling I."/>
            <person name="Vesth T.C."/>
            <person name="Frisvad J.C."/>
            <person name="Nybo J.L."/>
            <person name="Theobald S."/>
            <person name="Kuo A."/>
            <person name="Bowyer P."/>
            <person name="Matsuda Y."/>
            <person name="Mondo S."/>
            <person name="Lyhne E.K."/>
            <person name="Kogle M.E."/>
            <person name="Clum A."/>
            <person name="Lipzen A."/>
            <person name="Salamov A."/>
            <person name="Ngan C.Y."/>
            <person name="Daum C."/>
            <person name="Chiniquy J."/>
            <person name="Barry K."/>
            <person name="LaButti K."/>
            <person name="Simmons B.A."/>
            <person name="Magnuson J.K."/>
            <person name="Mortensen U.H."/>
            <person name="Larsen T.O."/>
            <person name="Grigoriev I.V."/>
            <person name="Baker S.E."/>
            <person name="Andersen M.R."/>
            <person name="Nordberg H.P."/>
            <person name="Cantor M.N."/>
            <person name="Hua S.X."/>
        </authorList>
    </citation>
    <scope>NUCLEOTIDE SEQUENCE [LARGE SCALE GENOMIC DNA]</scope>
    <source>
        <strain evidence="3 4">CBS 102.13</strain>
    </source>
</reference>
<keyword evidence="4" id="KW-1185">Reference proteome</keyword>
<accession>A0A2I2FGS0</accession>
<dbReference type="OrthoDB" id="5223508at2759"/>
<dbReference type="CDD" id="cd23703">
    <property type="entry name" value="mS26_PET12"/>
    <property type="match status" value="1"/>
</dbReference>
<protein>
    <submittedName>
        <fullName evidence="3">Uncharacterized protein</fullName>
    </submittedName>
</protein>
<feature type="region of interest" description="Disordered" evidence="2">
    <location>
        <begin position="135"/>
        <end position="157"/>
    </location>
</feature>
<evidence type="ECO:0000256" key="2">
    <source>
        <dbReference type="SAM" id="MobiDB-lite"/>
    </source>
</evidence>
<proteinExistence type="predicted"/>
<evidence type="ECO:0000256" key="1">
    <source>
        <dbReference type="SAM" id="Coils"/>
    </source>
</evidence>